<dbReference type="SUPFAM" id="SSF52343">
    <property type="entry name" value="Ferredoxin reductase-like, C-terminal NADP-linked domain"/>
    <property type="match status" value="1"/>
</dbReference>
<evidence type="ECO:0000256" key="3">
    <source>
        <dbReference type="ARBA" id="ARBA00022448"/>
    </source>
</evidence>
<evidence type="ECO:0000313" key="15">
    <source>
        <dbReference type="Proteomes" id="UP001161497"/>
    </source>
</evidence>
<evidence type="ECO:0000256" key="10">
    <source>
        <dbReference type="ARBA" id="ARBA00023002"/>
    </source>
</evidence>
<evidence type="ECO:0000259" key="12">
    <source>
        <dbReference type="PROSITE" id="PS50902"/>
    </source>
</evidence>
<dbReference type="PANTHER" id="PTHR19384:SF128">
    <property type="entry name" value="NADPH OXIDOREDUCTASE A"/>
    <property type="match status" value="1"/>
</dbReference>
<sequence length="605" mass="68571">MEGSLELVPKENIQKLPETAPLSLVEKAWISGFLAGIMEYAEAGRPFPSIPKWAPISPIARQWAEEFIFNLLSFPQAERQKEGVSSGANHLTIKIFFGSQTGNAEELAKRMGRKLQSVKFPVSVIDLADFKSVDLTKESYAIFFISTFGEGEPPDNAREFWEYLSSSEAPRLENLQYALLALGDSAYPDFCQAGKNVDKRLEELGAKRIYPRIDCDVDYEESASKWIDSVLEILPRSLQISDQSEQALSVEIKGEGQKVSVPLTSKKVLVPQPPFNKQNPFPSRVLENRRLTLMGSEKETRHLELSLEGSDLSYLPGDAVGVFPTNWPVLVQEIIETLGYTGEEIVPTPSGENVPLREALYRHYEINSILDDFPKKGIGALELVKNLRSLSPRYYSIACSPKLYEMEVHLTVVVVRYIQHGRWRRGICSNFLAEASPKVPIPIFIRSNPNFRIPSDPDAPMIMIGPGTGIAPFRAFLQERMAIEAKGKNWLFFGEQHRSTDFFYQEELEDFLKKGVLTRLDTAFSRDQSYKIYVQHRMLENAQDFWGWLQEGAYVYVCGDAHRMAKDVDAAIHRICETAGGLSKEKAQEYVQNLRSTKRYLRDVY</sequence>
<keyword evidence="15" id="KW-1185">Reference proteome</keyword>
<evidence type="ECO:0000256" key="11">
    <source>
        <dbReference type="ARBA" id="ARBA00023192"/>
    </source>
</evidence>
<dbReference type="InterPro" id="IPR008254">
    <property type="entry name" value="Flavodoxin/NO_synth"/>
</dbReference>
<dbReference type="Proteomes" id="UP001161497">
    <property type="component" value="Chromosome"/>
</dbReference>
<dbReference type="InterPro" id="IPR017927">
    <property type="entry name" value="FAD-bd_FR_type"/>
</dbReference>
<dbReference type="Pfam" id="PF00175">
    <property type="entry name" value="NAD_binding_1"/>
    <property type="match status" value="1"/>
</dbReference>
<dbReference type="InterPro" id="IPR039261">
    <property type="entry name" value="FNR_nucleotide-bd"/>
</dbReference>
<dbReference type="PRINTS" id="PR00371">
    <property type="entry name" value="FPNCR"/>
</dbReference>
<dbReference type="PRINTS" id="PR00369">
    <property type="entry name" value="FLAVODOXIN"/>
</dbReference>
<evidence type="ECO:0000256" key="2">
    <source>
        <dbReference type="ARBA" id="ARBA00001974"/>
    </source>
</evidence>
<dbReference type="SUPFAM" id="SSF63380">
    <property type="entry name" value="Riboflavin synthase domain-like"/>
    <property type="match status" value="1"/>
</dbReference>
<dbReference type="RefSeq" id="WP_009058248.1">
    <property type="nucleotide sequence ID" value="NZ_JAHXRZ010000001.1"/>
</dbReference>
<dbReference type="PROSITE" id="PS50902">
    <property type="entry name" value="FLAVODOXIN_LIKE"/>
    <property type="match status" value="1"/>
</dbReference>
<dbReference type="InterPro" id="IPR001433">
    <property type="entry name" value="OxRdtase_FAD/NAD-bd"/>
</dbReference>
<dbReference type="InterPro" id="IPR003097">
    <property type="entry name" value="CysJ-like_FAD-binding"/>
</dbReference>
<gene>
    <name evidence="14" type="primary">cysJ</name>
    <name evidence="14" type="ORF">MFUM_2234</name>
</gene>
<organism evidence="14 15">
    <name type="scientific">Candidatus Methylacidiphilum fumarolicum</name>
    <dbReference type="NCBI Taxonomy" id="591154"/>
    <lineage>
        <taxon>Bacteria</taxon>
        <taxon>Pseudomonadati</taxon>
        <taxon>Verrucomicrobiota</taxon>
        <taxon>Methylacidiphilae</taxon>
        <taxon>Methylacidiphilales</taxon>
        <taxon>Methylacidiphilaceae</taxon>
        <taxon>Methylacidiphilum (ex Ratnadevi et al. 2023)</taxon>
    </lineage>
</organism>
<dbReference type="Gene3D" id="3.40.50.80">
    <property type="entry name" value="Nucleotide-binding domain of ferredoxin-NADP reductase (FNR) module"/>
    <property type="match status" value="1"/>
</dbReference>
<dbReference type="PIRSF" id="PIRSF000207">
    <property type="entry name" value="SiR-FP_CysJ"/>
    <property type="match status" value="1"/>
</dbReference>
<dbReference type="Gene3D" id="2.40.30.10">
    <property type="entry name" value="Translation factors"/>
    <property type="match status" value="2"/>
</dbReference>
<keyword evidence="4" id="KW-0028">Amino-acid biosynthesis</keyword>
<keyword evidence="5" id="KW-0285">Flavoprotein</keyword>
<dbReference type="InterPro" id="IPR023173">
    <property type="entry name" value="NADPH_Cyt_P450_Rdtase_alpha"/>
</dbReference>
<dbReference type="SUPFAM" id="SSF52218">
    <property type="entry name" value="Flavoproteins"/>
    <property type="match status" value="1"/>
</dbReference>
<keyword evidence="6" id="KW-0288">FMN</keyword>
<dbReference type="CDD" id="cd06199">
    <property type="entry name" value="SiR"/>
    <property type="match status" value="1"/>
</dbReference>
<keyword evidence="3" id="KW-0813">Transport</keyword>
<evidence type="ECO:0000256" key="1">
    <source>
        <dbReference type="ARBA" id="ARBA00001917"/>
    </source>
</evidence>
<proteinExistence type="predicted"/>
<keyword evidence="9" id="KW-0249">Electron transport</keyword>
<dbReference type="Pfam" id="PF00258">
    <property type="entry name" value="Flavodoxin_1"/>
    <property type="match status" value="1"/>
</dbReference>
<keyword evidence="8" id="KW-0521">NADP</keyword>
<dbReference type="InterPro" id="IPR001094">
    <property type="entry name" value="Flavdoxin-like"/>
</dbReference>
<accession>A0ABM9IFQ3</accession>
<dbReference type="InterPro" id="IPR017938">
    <property type="entry name" value="Riboflavin_synthase-like_b-brl"/>
</dbReference>
<dbReference type="EMBL" id="OX458932">
    <property type="protein sequence ID" value="CAI9086544.1"/>
    <property type="molecule type" value="Genomic_DNA"/>
</dbReference>
<dbReference type="Pfam" id="PF00667">
    <property type="entry name" value="FAD_binding_1"/>
    <property type="match status" value="2"/>
</dbReference>
<dbReference type="InterPro" id="IPR010199">
    <property type="entry name" value="CysJ"/>
</dbReference>
<dbReference type="PROSITE" id="PS51384">
    <property type="entry name" value="FAD_FR"/>
    <property type="match status" value="1"/>
</dbReference>
<protein>
    <submittedName>
        <fullName evidence="14">Sulfite reductase [NADPH] flavoprotein alpha-component</fullName>
        <ecNumber evidence="14">1.8.1.2</ecNumber>
    </submittedName>
</protein>
<dbReference type="EC" id="1.8.1.2" evidence="14"/>
<evidence type="ECO:0000256" key="6">
    <source>
        <dbReference type="ARBA" id="ARBA00022643"/>
    </source>
</evidence>
<dbReference type="Gene3D" id="1.20.990.10">
    <property type="entry name" value="NADPH-cytochrome p450 Reductase, Chain A, domain 3"/>
    <property type="match status" value="2"/>
</dbReference>
<name>A0ABM9IFQ3_9BACT</name>
<keyword evidence="11" id="KW-0198">Cysteine biosynthesis</keyword>
<reference evidence="14" key="1">
    <citation type="submission" date="2023-03" db="EMBL/GenBank/DDBJ databases">
        <authorList>
            <person name="Cremers G."/>
            <person name="Picone N."/>
        </authorList>
    </citation>
    <scope>NUCLEOTIDE SEQUENCE</scope>
    <source>
        <strain evidence="14">Sample_alias</strain>
    </source>
</reference>
<comment type="cofactor">
    <cofactor evidence="2">
        <name>FAD</name>
        <dbReference type="ChEBI" id="CHEBI:57692"/>
    </cofactor>
</comment>
<evidence type="ECO:0000256" key="7">
    <source>
        <dbReference type="ARBA" id="ARBA00022827"/>
    </source>
</evidence>
<keyword evidence="7" id="KW-0274">FAD</keyword>
<evidence type="ECO:0000259" key="13">
    <source>
        <dbReference type="PROSITE" id="PS51384"/>
    </source>
</evidence>
<evidence type="ECO:0000313" key="14">
    <source>
        <dbReference type="EMBL" id="CAI9086544.1"/>
    </source>
</evidence>
<evidence type="ECO:0000256" key="5">
    <source>
        <dbReference type="ARBA" id="ARBA00022630"/>
    </source>
</evidence>
<dbReference type="InterPro" id="IPR029039">
    <property type="entry name" value="Flavoprotein-like_sf"/>
</dbReference>
<evidence type="ECO:0000256" key="8">
    <source>
        <dbReference type="ARBA" id="ARBA00022857"/>
    </source>
</evidence>
<dbReference type="GO" id="GO:0004783">
    <property type="term" value="F:sulfite reductase (NADPH) activity"/>
    <property type="evidence" value="ECO:0007669"/>
    <property type="project" value="UniProtKB-EC"/>
</dbReference>
<dbReference type="PANTHER" id="PTHR19384">
    <property type="entry name" value="NITRIC OXIDE SYNTHASE-RELATED"/>
    <property type="match status" value="1"/>
</dbReference>
<feature type="domain" description="FAD-binding FR-type" evidence="13">
    <location>
        <begin position="278"/>
        <end position="454"/>
    </location>
</feature>
<comment type="cofactor">
    <cofactor evidence="1">
        <name>FMN</name>
        <dbReference type="ChEBI" id="CHEBI:58210"/>
    </cofactor>
</comment>
<dbReference type="Gene3D" id="3.40.50.360">
    <property type="match status" value="1"/>
</dbReference>
<evidence type="ECO:0000256" key="4">
    <source>
        <dbReference type="ARBA" id="ARBA00022605"/>
    </source>
</evidence>
<feature type="domain" description="Flavodoxin-like" evidence="12">
    <location>
        <begin position="93"/>
        <end position="231"/>
    </location>
</feature>
<dbReference type="InterPro" id="IPR001709">
    <property type="entry name" value="Flavoprot_Pyr_Nucl_cyt_Rdtase"/>
</dbReference>
<keyword evidence="10 14" id="KW-0560">Oxidoreductase</keyword>
<evidence type="ECO:0000256" key="9">
    <source>
        <dbReference type="ARBA" id="ARBA00022982"/>
    </source>
</evidence>